<gene>
    <name evidence="2" type="ORF">CBE89_01865</name>
</gene>
<protein>
    <submittedName>
        <fullName evidence="2">Uncharacterized protein</fullName>
    </submittedName>
</protein>
<feature type="transmembrane region" description="Helical" evidence="1">
    <location>
        <begin position="179"/>
        <end position="198"/>
    </location>
</feature>
<accession>A0A2Z2IW70</accession>
<feature type="transmembrane region" description="Helical" evidence="1">
    <location>
        <begin position="72"/>
        <end position="103"/>
    </location>
</feature>
<evidence type="ECO:0000313" key="2">
    <source>
        <dbReference type="EMBL" id="ART20386.1"/>
    </source>
</evidence>
<dbReference type="KEGG" id="cstr:CBE89_01865"/>
<dbReference type="RefSeq" id="WP_086890565.1">
    <property type="nucleotide sequence ID" value="NZ_CP021252.1"/>
</dbReference>
<keyword evidence="1" id="KW-0472">Membrane</keyword>
<organism evidence="2 3">
    <name type="scientific">Corynebacterium striatum</name>
    <dbReference type="NCBI Taxonomy" id="43770"/>
    <lineage>
        <taxon>Bacteria</taxon>
        <taxon>Bacillati</taxon>
        <taxon>Actinomycetota</taxon>
        <taxon>Actinomycetes</taxon>
        <taxon>Mycobacteriales</taxon>
        <taxon>Corynebacteriaceae</taxon>
        <taxon>Corynebacterium</taxon>
    </lineage>
</organism>
<sequence length="333" mass="36171">MKLFFNTLNWGNALLSIFLLCGFFLAGGAGNAIITSFVFVGLWVGIFAAGPHETKAQPLGLNTATKTRYGRIAALLPALIAGSMAIYLRWWIALAITVLILAWKLFCWKVEAKTMTVEDLLADTPGNDNFGRFPASLEGQLVYRPLVRGWFIGWVVLCIAAVANAFISNTWPENGPNIGNMLMTMAILAMTATCVQHLDSLVNFVTLGGSQSTWARHVIIASLVSPAASLLGVGLSWLIVGKSIWLIAAFGFLVPALVVSLELCSWKTVYMPVLIFAATVAIFALWMDEIFEGLPMMLAAVATYVLWAVLLPANVRRVNPYASGLKKWLGIKS</sequence>
<dbReference type="EMBL" id="CP021252">
    <property type="protein sequence ID" value="ART20386.1"/>
    <property type="molecule type" value="Genomic_DNA"/>
</dbReference>
<feature type="transmembrane region" description="Helical" evidence="1">
    <location>
        <begin position="218"/>
        <end position="239"/>
    </location>
</feature>
<keyword evidence="1" id="KW-1133">Transmembrane helix</keyword>
<feature type="transmembrane region" description="Helical" evidence="1">
    <location>
        <begin position="147"/>
        <end position="167"/>
    </location>
</feature>
<feature type="transmembrane region" description="Helical" evidence="1">
    <location>
        <begin position="244"/>
        <end position="263"/>
    </location>
</feature>
<name>A0A2Z2IW70_CORST</name>
<feature type="transmembrane region" description="Helical" evidence="1">
    <location>
        <begin position="269"/>
        <end position="287"/>
    </location>
</feature>
<dbReference type="AlphaFoldDB" id="A0A2Z2IW70"/>
<feature type="transmembrane region" description="Helical" evidence="1">
    <location>
        <begin position="294"/>
        <end position="313"/>
    </location>
</feature>
<keyword evidence="1" id="KW-0812">Transmembrane</keyword>
<evidence type="ECO:0000256" key="1">
    <source>
        <dbReference type="SAM" id="Phobius"/>
    </source>
</evidence>
<feature type="transmembrane region" description="Helical" evidence="1">
    <location>
        <begin position="7"/>
        <end position="26"/>
    </location>
</feature>
<proteinExistence type="predicted"/>
<evidence type="ECO:0000313" key="3">
    <source>
        <dbReference type="Proteomes" id="UP000250197"/>
    </source>
</evidence>
<dbReference type="Proteomes" id="UP000250197">
    <property type="component" value="Chromosome"/>
</dbReference>
<reference evidence="2 3" key="1">
    <citation type="submission" date="2017-05" db="EMBL/GenBank/DDBJ databases">
        <title>Complete genome sequence of Corynebacterium striatum KC-Na-1 isolated from Neophocaena asiaeorientalis in Korea.</title>
        <authorList>
            <person name="Kim J.H."/>
            <person name="Lee K."/>
        </authorList>
    </citation>
    <scope>NUCLEOTIDE SEQUENCE [LARGE SCALE GENOMIC DNA]</scope>
    <source>
        <strain evidence="2 3">KC-Na-01</strain>
    </source>
</reference>